<dbReference type="InterPro" id="IPR036185">
    <property type="entry name" value="DNA_heli_DnaB-like_N_sf"/>
</dbReference>
<evidence type="ECO:0000313" key="17">
    <source>
        <dbReference type="Proteomes" id="UP000000310"/>
    </source>
</evidence>
<dbReference type="PANTHER" id="PTHR30153">
    <property type="entry name" value="REPLICATIVE DNA HELICASE DNAB"/>
    <property type="match status" value="1"/>
</dbReference>
<proteinExistence type="inferred from homology"/>
<evidence type="ECO:0000256" key="1">
    <source>
        <dbReference type="ARBA" id="ARBA00008428"/>
    </source>
</evidence>
<dbReference type="EC" id="5.6.2.3" evidence="12 13"/>
<feature type="compositionally biased region" description="Polar residues" evidence="14">
    <location>
        <begin position="496"/>
        <end position="511"/>
    </location>
</feature>
<dbReference type="FunFam" id="1.10.860.10:FF:000001">
    <property type="entry name" value="Replicative DNA helicase"/>
    <property type="match status" value="1"/>
</dbReference>
<dbReference type="FunFam" id="3.40.50.300:FF:001761">
    <property type="entry name" value="Replicative DNA helicase"/>
    <property type="match status" value="1"/>
</dbReference>
<dbReference type="GO" id="GO:1990077">
    <property type="term" value="C:primosome complex"/>
    <property type="evidence" value="ECO:0007669"/>
    <property type="project" value="UniProtKB-UniRule"/>
</dbReference>
<dbReference type="Proteomes" id="UP000000310">
    <property type="component" value="Chromosome"/>
</dbReference>
<reference evidence="17" key="2">
    <citation type="submission" date="2011-02" db="EMBL/GenBank/DDBJ databases">
        <title>The complete genome of Pedobacter saltans DSM 12145.</title>
        <authorList>
            <consortium name="US DOE Joint Genome Institute (JGI-PGF)"/>
            <person name="Lucas S."/>
            <person name="Copeland A."/>
            <person name="Lapidus A."/>
            <person name="Bruce D."/>
            <person name="Goodwin L."/>
            <person name="Pitluck S."/>
            <person name="Kyrpides N."/>
            <person name="Mavromatis K."/>
            <person name="Pagani I."/>
            <person name="Ivanova N."/>
            <person name="Ovchinnikova G."/>
            <person name="Lu M."/>
            <person name="Detter J.C."/>
            <person name="Han C."/>
            <person name="Land M."/>
            <person name="Hauser L."/>
            <person name="Markowitz V."/>
            <person name="Cheng J.-F."/>
            <person name="Hugenholtz P."/>
            <person name="Woyke T."/>
            <person name="Wu D."/>
            <person name="Tindall B."/>
            <person name="Pomrenke H.G."/>
            <person name="Brambilla E."/>
            <person name="Klenk H.-P."/>
            <person name="Eisen J.A."/>
        </authorList>
    </citation>
    <scope>NUCLEOTIDE SEQUENCE [LARGE SCALE GENOMIC DNA]</scope>
    <source>
        <strain evidence="17">ATCC 51119 / DSM 12145 / JCM 21818 / LMG 10337 / NBRC 100064 / NCIMB 13643</strain>
    </source>
</reference>
<dbReference type="InterPro" id="IPR007692">
    <property type="entry name" value="DNA_helicase_DnaB"/>
</dbReference>
<dbReference type="eggNOG" id="COG0305">
    <property type="taxonomic scope" value="Bacteria"/>
</dbReference>
<dbReference type="GO" id="GO:0005524">
    <property type="term" value="F:ATP binding"/>
    <property type="evidence" value="ECO:0007669"/>
    <property type="project" value="UniProtKB-UniRule"/>
</dbReference>
<keyword evidence="6 13" id="KW-0347">Helicase</keyword>
<dbReference type="Pfam" id="PF03796">
    <property type="entry name" value="DnaB_C"/>
    <property type="match status" value="1"/>
</dbReference>
<name>F0S951_PSESL</name>
<evidence type="ECO:0000256" key="9">
    <source>
        <dbReference type="ARBA" id="ARBA00023235"/>
    </source>
</evidence>
<dbReference type="Gene3D" id="3.40.50.300">
    <property type="entry name" value="P-loop containing nucleotide triphosphate hydrolases"/>
    <property type="match status" value="1"/>
</dbReference>
<accession>F0S951</accession>
<feature type="region of interest" description="Disordered" evidence="14">
    <location>
        <begin position="495"/>
        <end position="520"/>
    </location>
</feature>
<feature type="domain" description="SF4 helicase" evidence="15">
    <location>
        <begin position="202"/>
        <end position="477"/>
    </location>
</feature>
<dbReference type="GO" id="GO:0006269">
    <property type="term" value="P:DNA replication, synthesis of primer"/>
    <property type="evidence" value="ECO:0007669"/>
    <property type="project" value="UniProtKB-UniRule"/>
</dbReference>
<sequence length="520" mass="57681">MSFEPESNKLPISRDRRSRLSAPAGTSSLGKLPPQALDLEEAVLGSLMIEKDALSTVIDILKPNVFYKEAHQKIFEAIQTLFTQSSPVDILTVVSQLRKQGDLEVVGGAFYITELTNRVASAANIEYHARIISQKFIQRELIRISTDIINQSYEDTSDVFELLDYAEKNLFDIAQNNLRRDSRKMDDVVKESVKILESLKDKDDSLTGVPSGFTALDRMTNGWQKSDLVIIAARPAMGKTAFVLSCARNAAVMFKKAVVVFSLEMSSVQLTNRLIAGEAEIEQEKIRKGKLLDWEWHQLTSKVGALSEAPIILDDTPALNIFEFRAKCRRLKSQYDIQMVIIDYLQLMSGKSDGKGGGNREQEISSISRALKQVAKELEIPVIALSQLSRAVESRPGGAKRPMLSDLRESGAIEQDADMVLFLYRPEYYGLDQDENGNPTAGVGEVIIAKHRNGETGIVPLRFIGKYVKFADLEDGYGTMGAPALDSAANADPFNMSPSSQFDTITLQPKNWDSDEDAPF</sequence>
<dbReference type="NCBIfam" id="NF004384">
    <property type="entry name" value="PRK05748.1"/>
    <property type="match status" value="1"/>
</dbReference>
<evidence type="ECO:0000256" key="10">
    <source>
        <dbReference type="ARBA" id="ARBA00044932"/>
    </source>
</evidence>
<dbReference type="STRING" id="762903.Pedsa_0776"/>
<keyword evidence="7 13" id="KW-0067">ATP-binding</keyword>
<evidence type="ECO:0000256" key="13">
    <source>
        <dbReference type="RuleBase" id="RU362085"/>
    </source>
</evidence>
<dbReference type="InterPro" id="IPR027417">
    <property type="entry name" value="P-loop_NTPase"/>
</dbReference>
<organism evidence="16 17">
    <name type="scientific">Pseudopedobacter saltans (strain ATCC 51119 / DSM 12145 / JCM 21818 / CCUG 39354 / LMG 10337 / NBRC 100064 / NCIMB 13643)</name>
    <name type="common">Pedobacter saltans</name>
    <dbReference type="NCBI Taxonomy" id="762903"/>
    <lineage>
        <taxon>Bacteria</taxon>
        <taxon>Pseudomonadati</taxon>
        <taxon>Bacteroidota</taxon>
        <taxon>Sphingobacteriia</taxon>
        <taxon>Sphingobacteriales</taxon>
        <taxon>Sphingobacteriaceae</taxon>
        <taxon>Pseudopedobacter</taxon>
    </lineage>
</organism>
<reference evidence="16 17" key="1">
    <citation type="journal article" date="2011" name="Stand. Genomic Sci.">
        <title>Complete genome sequence of the gliding, heparinolytic Pedobacter saltans type strain (113).</title>
        <authorList>
            <person name="Liolios K."/>
            <person name="Sikorski J."/>
            <person name="Lu M."/>
            <person name="Nolan M."/>
            <person name="Lapidus A."/>
            <person name="Lucas S."/>
            <person name="Hammon N."/>
            <person name="Deshpande S."/>
            <person name="Cheng J.F."/>
            <person name="Tapia R."/>
            <person name="Han C."/>
            <person name="Goodwin L."/>
            <person name="Pitluck S."/>
            <person name="Huntemann M."/>
            <person name="Ivanova N."/>
            <person name="Pagani I."/>
            <person name="Mavromatis K."/>
            <person name="Ovchinikova G."/>
            <person name="Pati A."/>
            <person name="Chen A."/>
            <person name="Palaniappan K."/>
            <person name="Land M."/>
            <person name="Hauser L."/>
            <person name="Brambilla E.M."/>
            <person name="Kotsyurbenko O."/>
            <person name="Rohde M."/>
            <person name="Tindall B.J."/>
            <person name="Abt B."/>
            <person name="Goker M."/>
            <person name="Detter J.C."/>
            <person name="Woyke T."/>
            <person name="Bristow J."/>
            <person name="Eisen J.A."/>
            <person name="Markowitz V."/>
            <person name="Hugenholtz P."/>
            <person name="Klenk H.P."/>
            <person name="Kyrpides N.C."/>
        </authorList>
    </citation>
    <scope>NUCLEOTIDE SEQUENCE [LARGE SCALE GENOMIC DNA]</scope>
    <source>
        <strain evidence="17">ATCC 51119 / DSM 12145 / JCM 21818 / LMG 10337 / NBRC 100064 / NCIMB 13643</strain>
    </source>
</reference>
<dbReference type="OrthoDB" id="9773982at2"/>
<protein>
    <recommendedName>
        <fullName evidence="12 13">Replicative DNA helicase</fullName>
        <ecNumber evidence="12 13">5.6.2.3</ecNumber>
    </recommendedName>
</protein>
<evidence type="ECO:0000256" key="12">
    <source>
        <dbReference type="NCBIfam" id="TIGR00665"/>
    </source>
</evidence>
<dbReference type="EMBL" id="CP002545">
    <property type="protein sequence ID" value="ADY51349.1"/>
    <property type="molecule type" value="Genomic_DNA"/>
</dbReference>
<dbReference type="GO" id="GO:0003677">
    <property type="term" value="F:DNA binding"/>
    <property type="evidence" value="ECO:0007669"/>
    <property type="project" value="UniProtKB-UniRule"/>
</dbReference>
<dbReference type="CDD" id="cd00984">
    <property type="entry name" value="DnaB_C"/>
    <property type="match status" value="1"/>
</dbReference>
<dbReference type="NCBIfam" id="TIGR00665">
    <property type="entry name" value="DnaB"/>
    <property type="match status" value="1"/>
</dbReference>
<feature type="region of interest" description="Disordered" evidence="14">
    <location>
        <begin position="1"/>
        <end position="32"/>
    </location>
</feature>
<dbReference type="Gene3D" id="1.10.860.10">
    <property type="entry name" value="DNAb Helicase, Chain A"/>
    <property type="match status" value="1"/>
</dbReference>
<comment type="similarity">
    <text evidence="1 13">Belongs to the helicase family. DnaB subfamily.</text>
</comment>
<dbReference type="KEGG" id="psn:Pedsa_0776"/>
<dbReference type="PANTHER" id="PTHR30153:SF2">
    <property type="entry name" value="REPLICATIVE DNA HELICASE"/>
    <property type="match status" value="1"/>
</dbReference>
<dbReference type="InterPro" id="IPR007694">
    <property type="entry name" value="DNA_helicase_DnaB-like_C"/>
</dbReference>
<dbReference type="SUPFAM" id="SSF52540">
    <property type="entry name" value="P-loop containing nucleoside triphosphate hydrolases"/>
    <property type="match status" value="1"/>
</dbReference>
<dbReference type="HOGENOM" id="CLU_005373_0_0_10"/>
<dbReference type="PROSITE" id="PS51199">
    <property type="entry name" value="SF4_HELICASE"/>
    <property type="match status" value="1"/>
</dbReference>
<evidence type="ECO:0000256" key="5">
    <source>
        <dbReference type="ARBA" id="ARBA00022801"/>
    </source>
</evidence>
<keyword evidence="17" id="KW-1185">Reference proteome</keyword>
<comment type="function">
    <text evidence="10 13">The main replicative DNA helicase, it participates in initiation and elongation during chromosome replication. Travels ahead of the DNA replisome, separating dsDNA into templates for DNA synthesis. A processive ATP-dependent 5'-3' DNA helicase it has DNA-dependent ATPase activity.</text>
</comment>
<keyword evidence="9" id="KW-0413">Isomerase</keyword>
<dbReference type="RefSeq" id="WP_013631850.1">
    <property type="nucleotide sequence ID" value="NC_015177.1"/>
</dbReference>
<dbReference type="AlphaFoldDB" id="F0S951"/>
<dbReference type="InterPro" id="IPR016136">
    <property type="entry name" value="DNA_helicase_N/primase_C"/>
</dbReference>
<dbReference type="GO" id="GO:0016887">
    <property type="term" value="F:ATP hydrolysis activity"/>
    <property type="evidence" value="ECO:0007669"/>
    <property type="project" value="RHEA"/>
</dbReference>
<evidence type="ECO:0000256" key="14">
    <source>
        <dbReference type="SAM" id="MobiDB-lite"/>
    </source>
</evidence>
<keyword evidence="2 13" id="KW-0639">Primosome</keyword>
<evidence type="ECO:0000313" key="16">
    <source>
        <dbReference type="EMBL" id="ADY51349.1"/>
    </source>
</evidence>
<evidence type="ECO:0000256" key="6">
    <source>
        <dbReference type="ARBA" id="ARBA00022806"/>
    </source>
</evidence>
<dbReference type="GO" id="GO:0005829">
    <property type="term" value="C:cytosol"/>
    <property type="evidence" value="ECO:0007669"/>
    <property type="project" value="TreeGrafter"/>
</dbReference>
<keyword evidence="5 13" id="KW-0378">Hydrolase</keyword>
<evidence type="ECO:0000259" key="15">
    <source>
        <dbReference type="PROSITE" id="PS51199"/>
    </source>
</evidence>
<comment type="catalytic activity">
    <reaction evidence="11 13">
        <text>ATP + H2O = ADP + phosphate + H(+)</text>
        <dbReference type="Rhea" id="RHEA:13065"/>
        <dbReference type="ChEBI" id="CHEBI:15377"/>
        <dbReference type="ChEBI" id="CHEBI:15378"/>
        <dbReference type="ChEBI" id="CHEBI:30616"/>
        <dbReference type="ChEBI" id="CHEBI:43474"/>
        <dbReference type="ChEBI" id="CHEBI:456216"/>
        <dbReference type="EC" id="5.6.2.3"/>
    </reaction>
</comment>
<evidence type="ECO:0000256" key="7">
    <source>
        <dbReference type="ARBA" id="ARBA00022840"/>
    </source>
</evidence>
<dbReference type="InterPro" id="IPR007693">
    <property type="entry name" value="DNA_helicase_DnaB-like_N"/>
</dbReference>
<evidence type="ECO:0000256" key="11">
    <source>
        <dbReference type="ARBA" id="ARBA00048954"/>
    </source>
</evidence>
<evidence type="ECO:0000256" key="4">
    <source>
        <dbReference type="ARBA" id="ARBA00022741"/>
    </source>
</evidence>
<dbReference type="Pfam" id="PF00772">
    <property type="entry name" value="DnaB"/>
    <property type="match status" value="1"/>
</dbReference>
<keyword evidence="8 13" id="KW-0238">DNA-binding</keyword>
<evidence type="ECO:0000256" key="8">
    <source>
        <dbReference type="ARBA" id="ARBA00023125"/>
    </source>
</evidence>
<keyword evidence="4 13" id="KW-0547">Nucleotide-binding</keyword>
<evidence type="ECO:0000256" key="3">
    <source>
        <dbReference type="ARBA" id="ARBA00022705"/>
    </source>
</evidence>
<keyword evidence="3 13" id="KW-0235">DNA replication</keyword>
<dbReference type="GO" id="GO:0043139">
    <property type="term" value="F:5'-3' DNA helicase activity"/>
    <property type="evidence" value="ECO:0007669"/>
    <property type="project" value="UniProtKB-EC"/>
</dbReference>
<dbReference type="SUPFAM" id="SSF48024">
    <property type="entry name" value="N-terminal domain of DnaB helicase"/>
    <property type="match status" value="1"/>
</dbReference>
<evidence type="ECO:0000256" key="2">
    <source>
        <dbReference type="ARBA" id="ARBA00022515"/>
    </source>
</evidence>
<gene>
    <name evidence="16" type="ordered locus">Pedsa_0776</name>
</gene>